<reference evidence="7 8" key="1">
    <citation type="submission" date="2018-04" db="EMBL/GenBank/DDBJ databases">
        <title>Genomic Encyclopedia of Archaeal and Bacterial Type Strains, Phase II (KMG-II): from individual species to whole genera.</title>
        <authorList>
            <person name="Goeker M."/>
        </authorList>
    </citation>
    <scope>NUCLEOTIDE SEQUENCE [LARGE SCALE GENOMIC DNA]</scope>
    <source>
        <strain evidence="7 8">DSM 18806</strain>
    </source>
</reference>
<dbReference type="RefSeq" id="WP_108033187.1">
    <property type="nucleotide sequence ID" value="NZ_QAOM01000015.1"/>
</dbReference>
<accession>A0A2T5IGL7</accession>
<dbReference type="AlphaFoldDB" id="A0A2T5IGL7"/>
<comment type="similarity">
    <text evidence="1 5">Belongs to the flavin oxidoreductase frp family.</text>
</comment>
<dbReference type="InterPro" id="IPR000415">
    <property type="entry name" value="Nitroreductase-like"/>
</dbReference>
<dbReference type="PIRSF" id="PIRSF005426">
    <property type="entry name" value="Frp"/>
    <property type="match status" value="1"/>
</dbReference>
<dbReference type="PANTHER" id="PTHR43425">
    <property type="entry name" value="OXYGEN-INSENSITIVE NADPH NITROREDUCTASE"/>
    <property type="match status" value="1"/>
</dbReference>
<name>A0A2T5IGL7_9LACT</name>
<evidence type="ECO:0000256" key="3">
    <source>
        <dbReference type="ARBA" id="ARBA00022643"/>
    </source>
</evidence>
<organism evidence="7 8">
    <name type="scientific">Trichococcus patagoniensis</name>
    <dbReference type="NCBI Taxonomy" id="382641"/>
    <lineage>
        <taxon>Bacteria</taxon>
        <taxon>Bacillati</taxon>
        <taxon>Bacillota</taxon>
        <taxon>Bacilli</taxon>
        <taxon>Lactobacillales</taxon>
        <taxon>Carnobacteriaceae</taxon>
        <taxon>Trichococcus</taxon>
    </lineage>
</organism>
<dbReference type="OrthoDB" id="9775805at2"/>
<evidence type="ECO:0000313" key="8">
    <source>
        <dbReference type="Proteomes" id="UP000244161"/>
    </source>
</evidence>
<gene>
    <name evidence="7" type="ORF">C8U37_1156</name>
</gene>
<comment type="caution">
    <text evidence="7">The sequence shown here is derived from an EMBL/GenBank/DDBJ whole genome shotgun (WGS) entry which is preliminary data.</text>
</comment>
<dbReference type="CDD" id="cd02146">
    <property type="entry name" value="NfsA-like"/>
    <property type="match status" value="1"/>
</dbReference>
<evidence type="ECO:0000256" key="5">
    <source>
        <dbReference type="PIRNR" id="PIRNR005426"/>
    </source>
</evidence>
<dbReference type="PANTHER" id="PTHR43425:SF3">
    <property type="entry name" value="NADPH-DEPENDENT OXIDOREDUCTASE"/>
    <property type="match status" value="1"/>
</dbReference>
<feature type="domain" description="Nitroreductase" evidence="6">
    <location>
        <begin position="9"/>
        <end position="165"/>
    </location>
</feature>
<keyword evidence="5" id="KW-0521">NADP</keyword>
<keyword evidence="3 5" id="KW-0288">FMN</keyword>
<evidence type="ECO:0000256" key="4">
    <source>
        <dbReference type="ARBA" id="ARBA00023002"/>
    </source>
</evidence>
<dbReference type="Gene3D" id="3.40.109.10">
    <property type="entry name" value="NADH Oxidase"/>
    <property type="match status" value="1"/>
</dbReference>
<sequence>MNETIERILAHRTVRDFENRPLSPGQIETIVRSAQAASTSSFVQAYSIIGVTDPEKKRELSKISRNQAFVADNGHFFVFCADLHRHAVIGEMEGKDVTASLESTEKFMVGVIDAALAAQNAALAAEAMGLGICYVGGLRNDLEKVRDLLKIPDKVLPLFGLAVGYPTCINDQKPRLPLEHVYHENEYQQDEAVYKVQLEQYNQEIADYYVARTGGERSDTWTSQMANMLAQPQRMYMHDFVERQGMNKH</sequence>
<proteinExistence type="inferred from homology"/>
<dbReference type="InterPro" id="IPR016446">
    <property type="entry name" value="Flavin_OxRdtase_Frp"/>
</dbReference>
<keyword evidence="2 5" id="KW-0285">Flavoprotein</keyword>
<keyword evidence="8" id="KW-1185">Reference proteome</keyword>
<evidence type="ECO:0000256" key="1">
    <source>
        <dbReference type="ARBA" id="ARBA00008366"/>
    </source>
</evidence>
<keyword evidence="4 5" id="KW-0560">Oxidoreductase</keyword>
<evidence type="ECO:0000256" key="2">
    <source>
        <dbReference type="ARBA" id="ARBA00022630"/>
    </source>
</evidence>
<dbReference type="GO" id="GO:0016491">
    <property type="term" value="F:oxidoreductase activity"/>
    <property type="evidence" value="ECO:0007669"/>
    <property type="project" value="UniProtKB-UniRule"/>
</dbReference>
<dbReference type="Proteomes" id="UP000244161">
    <property type="component" value="Unassembled WGS sequence"/>
</dbReference>
<dbReference type="Pfam" id="PF00881">
    <property type="entry name" value="Nitroreductase"/>
    <property type="match status" value="1"/>
</dbReference>
<dbReference type="InterPro" id="IPR029479">
    <property type="entry name" value="Nitroreductase"/>
</dbReference>
<protein>
    <submittedName>
        <fullName evidence="7">FMN reductase (NADPH)</fullName>
    </submittedName>
</protein>
<evidence type="ECO:0000313" key="7">
    <source>
        <dbReference type="EMBL" id="PTQ82929.1"/>
    </source>
</evidence>
<dbReference type="EMBL" id="QAOM01000015">
    <property type="protein sequence ID" value="PTQ82929.1"/>
    <property type="molecule type" value="Genomic_DNA"/>
</dbReference>
<dbReference type="NCBIfam" id="NF008033">
    <property type="entry name" value="PRK10765.1"/>
    <property type="match status" value="1"/>
</dbReference>
<evidence type="ECO:0000259" key="6">
    <source>
        <dbReference type="Pfam" id="PF00881"/>
    </source>
</evidence>
<dbReference type="SUPFAM" id="SSF55469">
    <property type="entry name" value="FMN-dependent nitroreductase-like"/>
    <property type="match status" value="1"/>
</dbReference>